<dbReference type="InterPro" id="IPR059112">
    <property type="entry name" value="CysZ/EI24"/>
</dbReference>
<dbReference type="OrthoDB" id="1863911at2759"/>
<dbReference type="EMBL" id="ABEU02000014">
    <property type="status" value="NOT_ANNOTATED_CDS"/>
    <property type="molecule type" value="Genomic_DNA"/>
</dbReference>
<accession>A0A7I4ARX1</accession>
<dbReference type="Gramene" id="Pp3c14_5940V3.3">
    <property type="protein sequence ID" value="Pp3c14_5940V3.3"/>
    <property type="gene ID" value="Pp3c14_5940"/>
</dbReference>
<dbReference type="InterPro" id="IPR052786">
    <property type="entry name" value="Spore_wall_assembly"/>
</dbReference>
<organism evidence="6 7">
    <name type="scientific">Physcomitrium patens</name>
    <name type="common">Spreading-leaved earth moss</name>
    <name type="synonym">Physcomitrella patens</name>
    <dbReference type="NCBI Taxonomy" id="3218"/>
    <lineage>
        <taxon>Eukaryota</taxon>
        <taxon>Viridiplantae</taxon>
        <taxon>Streptophyta</taxon>
        <taxon>Embryophyta</taxon>
        <taxon>Bryophyta</taxon>
        <taxon>Bryophytina</taxon>
        <taxon>Bryopsida</taxon>
        <taxon>Funariidae</taxon>
        <taxon>Funariales</taxon>
        <taxon>Funariaceae</taxon>
        <taxon>Physcomitrium</taxon>
    </lineage>
</organism>
<reference evidence="6" key="3">
    <citation type="submission" date="2020-12" db="UniProtKB">
        <authorList>
            <consortium name="EnsemblPlants"/>
        </authorList>
    </citation>
    <scope>IDENTIFICATION</scope>
</reference>
<protein>
    <submittedName>
        <fullName evidence="6">Uncharacterized protein</fullName>
    </submittedName>
</protein>
<reference evidence="6 7" key="2">
    <citation type="journal article" date="2018" name="Plant J.">
        <title>The Physcomitrella patens chromosome-scale assembly reveals moss genome structure and evolution.</title>
        <authorList>
            <person name="Lang D."/>
            <person name="Ullrich K.K."/>
            <person name="Murat F."/>
            <person name="Fuchs J."/>
            <person name="Jenkins J."/>
            <person name="Haas F.B."/>
            <person name="Piednoel M."/>
            <person name="Gundlach H."/>
            <person name="Van Bel M."/>
            <person name="Meyberg R."/>
            <person name="Vives C."/>
            <person name="Morata J."/>
            <person name="Symeonidi A."/>
            <person name="Hiss M."/>
            <person name="Muchero W."/>
            <person name="Kamisugi Y."/>
            <person name="Saleh O."/>
            <person name="Blanc G."/>
            <person name="Decker E.L."/>
            <person name="van Gessel N."/>
            <person name="Grimwood J."/>
            <person name="Hayes R.D."/>
            <person name="Graham S.W."/>
            <person name="Gunter L.E."/>
            <person name="McDaniel S.F."/>
            <person name="Hoernstein S.N.W."/>
            <person name="Larsson A."/>
            <person name="Li F.W."/>
            <person name="Perroud P.F."/>
            <person name="Phillips J."/>
            <person name="Ranjan P."/>
            <person name="Rokshar D.S."/>
            <person name="Rothfels C.J."/>
            <person name="Schneider L."/>
            <person name="Shu S."/>
            <person name="Stevenson D.W."/>
            <person name="Thummler F."/>
            <person name="Tillich M."/>
            <person name="Villarreal Aguilar J.C."/>
            <person name="Widiez T."/>
            <person name="Wong G.K."/>
            <person name="Wymore A."/>
            <person name="Zhang Y."/>
            <person name="Zimmer A.D."/>
            <person name="Quatrano R.S."/>
            <person name="Mayer K.F.X."/>
            <person name="Goodstein D."/>
            <person name="Casacuberta J.M."/>
            <person name="Vandepoele K."/>
            <person name="Reski R."/>
            <person name="Cuming A.C."/>
            <person name="Tuskan G.A."/>
            <person name="Maumus F."/>
            <person name="Salse J."/>
            <person name="Schmutz J."/>
            <person name="Rensing S.A."/>
        </authorList>
    </citation>
    <scope>NUCLEOTIDE SEQUENCE [LARGE SCALE GENOMIC DNA]</scope>
    <source>
        <strain evidence="6 7">cv. Gransden 2004</strain>
    </source>
</reference>
<gene>
    <name evidence="6" type="primary">LOC112291917</name>
</gene>
<evidence type="ECO:0000256" key="4">
    <source>
        <dbReference type="ARBA" id="ARBA00023136"/>
    </source>
</evidence>
<proteinExistence type="predicted"/>
<dbReference type="PANTHER" id="PTHR34292">
    <property type="entry name" value="OUTER SPORE WALL PROTEIN LDS1"/>
    <property type="match status" value="1"/>
</dbReference>
<comment type="subcellular location">
    <subcellularLocation>
        <location evidence="1">Membrane</location>
        <topology evidence="1">Multi-pass membrane protein</topology>
    </subcellularLocation>
</comment>
<keyword evidence="3 5" id="KW-1133">Transmembrane helix</keyword>
<name>A0A7I4ARX1_PHYPA</name>
<dbReference type="EnsemblPlants" id="Pp3c14_5940V3.3">
    <property type="protein sequence ID" value="Pp3c14_5940V3.3"/>
    <property type="gene ID" value="Pp3c14_5940"/>
</dbReference>
<dbReference type="PANTHER" id="PTHR34292:SF2">
    <property type="entry name" value="OUTER SPORE WALL PROTEIN LDS1"/>
    <property type="match status" value="1"/>
</dbReference>
<dbReference type="RefSeq" id="XP_024395673.1">
    <property type="nucleotide sequence ID" value="XM_024539905.2"/>
</dbReference>
<dbReference type="Proteomes" id="UP000006727">
    <property type="component" value="Chromosome 14"/>
</dbReference>
<reference evidence="6 7" key="1">
    <citation type="journal article" date="2008" name="Science">
        <title>The Physcomitrella genome reveals evolutionary insights into the conquest of land by plants.</title>
        <authorList>
            <person name="Rensing S."/>
            <person name="Lang D."/>
            <person name="Zimmer A."/>
            <person name="Terry A."/>
            <person name="Salamov A."/>
            <person name="Shapiro H."/>
            <person name="Nishiyama T."/>
            <person name="Perroud P.-F."/>
            <person name="Lindquist E."/>
            <person name="Kamisugi Y."/>
            <person name="Tanahashi T."/>
            <person name="Sakakibara K."/>
            <person name="Fujita T."/>
            <person name="Oishi K."/>
            <person name="Shin-I T."/>
            <person name="Kuroki Y."/>
            <person name="Toyoda A."/>
            <person name="Suzuki Y."/>
            <person name="Hashimoto A."/>
            <person name="Yamaguchi K."/>
            <person name="Sugano A."/>
            <person name="Kohara Y."/>
            <person name="Fujiyama A."/>
            <person name="Anterola A."/>
            <person name="Aoki S."/>
            <person name="Ashton N."/>
            <person name="Barbazuk W.B."/>
            <person name="Barker E."/>
            <person name="Bennetzen J."/>
            <person name="Bezanilla M."/>
            <person name="Blankenship R."/>
            <person name="Cho S.H."/>
            <person name="Dutcher S."/>
            <person name="Estelle M."/>
            <person name="Fawcett J.A."/>
            <person name="Gundlach H."/>
            <person name="Hanada K."/>
            <person name="Heyl A."/>
            <person name="Hicks K.A."/>
            <person name="Hugh J."/>
            <person name="Lohr M."/>
            <person name="Mayer K."/>
            <person name="Melkozernov A."/>
            <person name="Murata T."/>
            <person name="Nelson D."/>
            <person name="Pils B."/>
            <person name="Prigge M."/>
            <person name="Reiss B."/>
            <person name="Renner T."/>
            <person name="Rombauts S."/>
            <person name="Rushton P."/>
            <person name="Sanderfoot A."/>
            <person name="Schween G."/>
            <person name="Shiu S.-H."/>
            <person name="Stueber K."/>
            <person name="Theodoulou F.L."/>
            <person name="Tu H."/>
            <person name="Van de Peer Y."/>
            <person name="Verrier P.J."/>
            <person name="Waters E."/>
            <person name="Wood A."/>
            <person name="Yang L."/>
            <person name="Cove D."/>
            <person name="Cuming A."/>
            <person name="Hasebe M."/>
            <person name="Lucas S."/>
            <person name="Mishler D.B."/>
            <person name="Reski R."/>
            <person name="Grigoriev I."/>
            <person name="Quatrano R.S."/>
            <person name="Boore J.L."/>
        </authorList>
    </citation>
    <scope>NUCLEOTIDE SEQUENCE [LARGE SCALE GENOMIC DNA]</scope>
    <source>
        <strain evidence="6 7">cv. Gransden 2004</strain>
    </source>
</reference>
<evidence type="ECO:0000256" key="3">
    <source>
        <dbReference type="ARBA" id="ARBA00022989"/>
    </source>
</evidence>
<evidence type="ECO:0000256" key="1">
    <source>
        <dbReference type="ARBA" id="ARBA00004141"/>
    </source>
</evidence>
<dbReference type="KEGG" id="ppp:112291917"/>
<feature type="transmembrane region" description="Helical" evidence="5">
    <location>
        <begin position="26"/>
        <end position="46"/>
    </location>
</feature>
<dbReference type="GeneID" id="112291917"/>
<dbReference type="Pfam" id="PF07264">
    <property type="entry name" value="EI24"/>
    <property type="match status" value="1"/>
</dbReference>
<feature type="transmembrane region" description="Helical" evidence="5">
    <location>
        <begin position="224"/>
        <end position="252"/>
    </location>
</feature>
<evidence type="ECO:0000256" key="5">
    <source>
        <dbReference type="SAM" id="Phobius"/>
    </source>
</evidence>
<evidence type="ECO:0000313" key="6">
    <source>
        <dbReference type="EnsemblPlants" id="Pp3c14_5940V3.2"/>
    </source>
</evidence>
<keyword evidence="7" id="KW-1185">Reference proteome</keyword>
<dbReference type="Gramene" id="Pp3c14_5940V3.2">
    <property type="protein sequence ID" value="Pp3c14_5940V3.2"/>
    <property type="gene ID" value="Pp3c14_5940"/>
</dbReference>
<evidence type="ECO:0000313" key="7">
    <source>
        <dbReference type="Proteomes" id="UP000006727"/>
    </source>
</evidence>
<evidence type="ECO:0000256" key="2">
    <source>
        <dbReference type="ARBA" id="ARBA00022692"/>
    </source>
</evidence>
<keyword evidence="4 5" id="KW-0472">Membrane</keyword>
<dbReference type="OMA" id="GRYFQLK"/>
<dbReference type="AlphaFoldDB" id="A0A7I4ARX1"/>
<dbReference type="EnsemblPlants" id="Pp3c14_5940V3.2">
    <property type="protein sequence ID" value="Pp3c14_5940V3.2"/>
    <property type="gene ID" value="Pp3c14_5940"/>
</dbReference>
<sequence length="292" mass="33102">MMAVWMYPISGFYFFFRNVHRLWWRVARLVLELGAAVVGTLFFLFWGTYGGQRNFLLRFLPHWMGAPGAIGLILLETAITIVVLFQYRVESVQRKLFIDVLAIRKITVEPATPDEHAWLQERLIPQLAGVPTEAPMTQVSRKKKAESYLSQILTEDEHPILNFLITLPLNFFPVVGNAMFCYLNAFPTAISLHHYYFTEMKGLTSEEFSAVVHARKPHYQSFGFVASALSLIPGLDILLILTNAVGAALWAADMEKTQGSVKTKWRLDWFDKHVKTYGTFSSASSSGESSQV</sequence>
<feature type="transmembrane region" description="Helical" evidence="5">
    <location>
        <begin position="66"/>
        <end position="85"/>
    </location>
</feature>
<keyword evidence="2 5" id="KW-0812">Transmembrane</keyword>